<dbReference type="EMBL" id="MLCN01000037">
    <property type="protein sequence ID" value="ONG38151.1"/>
    <property type="molecule type" value="Genomic_DNA"/>
</dbReference>
<keyword evidence="3" id="KW-1185">Reference proteome</keyword>
<dbReference type="OrthoDB" id="9812349at2"/>
<dbReference type="InterPro" id="IPR008523">
    <property type="entry name" value="DUF805"/>
</dbReference>
<evidence type="ECO:0008006" key="4">
    <source>
        <dbReference type="Google" id="ProtNLM"/>
    </source>
</evidence>
<dbReference type="RefSeq" id="WP_076879070.1">
    <property type="nucleotide sequence ID" value="NZ_MLCN01000037.1"/>
</dbReference>
<dbReference type="AlphaFoldDB" id="A0A1S8CR84"/>
<protein>
    <recommendedName>
        <fullName evidence="4">DUF805 domain-containing protein</fullName>
    </recommendedName>
</protein>
<feature type="transmembrane region" description="Helical" evidence="1">
    <location>
        <begin position="24"/>
        <end position="45"/>
    </location>
</feature>
<dbReference type="PANTHER" id="PTHR34980:SF2">
    <property type="entry name" value="INNER MEMBRANE PROTEIN YHAH-RELATED"/>
    <property type="match status" value="1"/>
</dbReference>
<keyword evidence="1" id="KW-0472">Membrane</keyword>
<keyword evidence="1" id="KW-0812">Transmembrane</keyword>
<dbReference type="Proteomes" id="UP000192132">
    <property type="component" value="Unassembled WGS sequence"/>
</dbReference>
<accession>A0A1S8CR84</accession>
<comment type="caution">
    <text evidence="2">The sequence shown here is derived from an EMBL/GenBank/DDBJ whole genome shotgun (WGS) entry which is preliminary data.</text>
</comment>
<name>A0A1S8CR84_9GAMM</name>
<dbReference type="PANTHER" id="PTHR34980">
    <property type="entry name" value="INNER MEMBRANE PROTEIN-RELATED-RELATED"/>
    <property type="match status" value="1"/>
</dbReference>
<proteinExistence type="predicted"/>
<evidence type="ECO:0000313" key="2">
    <source>
        <dbReference type="EMBL" id="ONG38151.1"/>
    </source>
</evidence>
<sequence length="127" mass="14361">MNWYLKVVKDNYTNFKGRARRQEYWMFAFIHLMIAVLLSIIDTVLFGPSNFTLSSLYLLIVLIPGVAVAVRRLHDTSRSGWWVLLALIPVIGVLALIVMMCMDSTPAPNQYGTNPKGIGNQMQPLHP</sequence>
<organism evidence="2 3">
    <name type="scientific">Alkanindiges hydrocarboniclasticus</name>
    <dbReference type="NCBI Taxonomy" id="1907941"/>
    <lineage>
        <taxon>Bacteria</taxon>
        <taxon>Pseudomonadati</taxon>
        <taxon>Pseudomonadota</taxon>
        <taxon>Gammaproteobacteria</taxon>
        <taxon>Moraxellales</taxon>
        <taxon>Moraxellaceae</taxon>
        <taxon>Alkanindiges</taxon>
    </lineage>
</organism>
<dbReference type="Pfam" id="PF05656">
    <property type="entry name" value="DUF805"/>
    <property type="match status" value="1"/>
</dbReference>
<dbReference type="GO" id="GO:0005886">
    <property type="term" value="C:plasma membrane"/>
    <property type="evidence" value="ECO:0007669"/>
    <property type="project" value="TreeGrafter"/>
</dbReference>
<feature type="transmembrane region" description="Helical" evidence="1">
    <location>
        <begin position="51"/>
        <end position="70"/>
    </location>
</feature>
<gene>
    <name evidence="2" type="ORF">BKE30_13250</name>
</gene>
<evidence type="ECO:0000256" key="1">
    <source>
        <dbReference type="SAM" id="Phobius"/>
    </source>
</evidence>
<evidence type="ECO:0000313" key="3">
    <source>
        <dbReference type="Proteomes" id="UP000192132"/>
    </source>
</evidence>
<feature type="transmembrane region" description="Helical" evidence="1">
    <location>
        <begin position="82"/>
        <end position="100"/>
    </location>
</feature>
<reference evidence="2 3" key="1">
    <citation type="submission" date="2016-10" db="EMBL/GenBank/DDBJ databases">
        <title>Draft Genome sequence of Alkanindiges sp. strain H1.</title>
        <authorList>
            <person name="Subhash Y."/>
            <person name="Lee S."/>
        </authorList>
    </citation>
    <scope>NUCLEOTIDE SEQUENCE [LARGE SCALE GENOMIC DNA]</scope>
    <source>
        <strain evidence="2 3">H1</strain>
    </source>
</reference>
<keyword evidence="1" id="KW-1133">Transmembrane helix</keyword>